<name>N1NY60_YEASC</name>
<feature type="compositionally biased region" description="Polar residues" evidence="1">
    <location>
        <begin position="12"/>
        <end position="22"/>
    </location>
</feature>
<dbReference type="AlphaFoldDB" id="N1NY60"/>
<evidence type="ECO:0000256" key="1">
    <source>
        <dbReference type="SAM" id="MobiDB-lite"/>
    </source>
</evidence>
<proteinExistence type="predicted"/>
<gene>
    <name evidence="2" type="ORF">CENPK1137D_33</name>
</gene>
<dbReference type="EMBL" id="CM001534">
    <property type="protein sequence ID" value="EIW08263.1"/>
    <property type="molecule type" value="Genomic_DNA"/>
</dbReference>
<evidence type="ECO:0000313" key="2">
    <source>
        <dbReference type="EMBL" id="EIW08263.1"/>
    </source>
</evidence>
<feature type="compositionally biased region" description="Polar residues" evidence="1">
    <location>
        <begin position="43"/>
        <end position="64"/>
    </location>
</feature>
<feature type="compositionally biased region" description="Polar residues" evidence="1">
    <location>
        <begin position="79"/>
        <end position="98"/>
    </location>
</feature>
<dbReference type="HOGENOM" id="CLU_1645059_0_0_1"/>
<dbReference type="Proteomes" id="UP000013192">
    <property type="component" value="Chromosome XIII"/>
</dbReference>
<sequence length="161" mass="17578">MANSPKKPSDGTGVSASDTPKYQHTVPETKPAFNLSPGKASELSHSLPSPSQIKSTAHVSSTHNDAAGNTDDSVLPKNVSPTTNLRVESNGDTNNMFSSPAGLALPKKDDKKKTRVRVKQILKMAKHPTPQDRMHNNNQTQIKCKMSFFPQVSMLGRRRLF</sequence>
<feature type="region of interest" description="Disordered" evidence="1">
    <location>
        <begin position="1"/>
        <end position="113"/>
    </location>
</feature>
<accession>N1NY60</accession>
<organism evidence="2">
    <name type="scientific">Saccharomyces cerevisiae (strain CEN.PK113-7D)</name>
    <name type="common">Baker's yeast</name>
    <dbReference type="NCBI Taxonomy" id="889517"/>
    <lineage>
        <taxon>Eukaryota</taxon>
        <taxon>Fungi</taxon>
        <taxon>Dikarya</taxon>
        <taxon>Ascomycota</taxon>
        <taxon>Saccharomycotina</taxon>
        <taxon>Saccharomycetes</taxon>
        <taxon>Saccharomycetales</taxon>
        <taxon>Saccharomycetaceae</taxon>
        <taxon>Saccharomyces</taxon>
    </lineage>
</organism>
<reference evidence="2" key="1">
    <citation type="submission" date="2012-03" db="EMBL/GenBank/DDBJ databases">
        <title>De novo sequencing, assembly and analysis of the genome of the laboratory strain Saccharomyces cerevisiae CEN.PK113-7D, a model for modern industrial biotechnology.</title>
        <authorList>
            <person name="Nijkamp J.F."/>
            <person name="van den Broek M.A."/>
            <person name="Datema E."/>
            <person name="de Kok S."/>
            <person name="Bosman L."/>
            <person name="Luttink M.A."/>
            <person name="Daran-Lapujade P."/>
            <person name="Vongsangnak W."/>
            <person name="Nielsen J."/>
            <person name="Heijne W.H.M."/>
            <person name="Klaassen P."/>
            <person name="Platt D."/>
            <person name="Paddon C.J."/>
            <person name="Koetter P."/>
            <person name="van Ham R.C."/>
            <person name="Reinders M.J.T."/>
            <person name="Pronk J.T."/>
            <person name="de Ridder D."/>
            <person name="Daran J.-M."/>
        </authorList>
    </citation>
    <scope>NUCLEOTIDE SEQUENCE</scope>
    <source>
        <strain evidence="2">CEN.PK113-7D</strain>
    </source>
</reference>
<protein>
    <submittedName>
        <fullName evidence="2">Taf4p</fullName>
    </submittedName>
</protein>